<feature type="domain" description="Response regulatory" evidence="3">
    <location>
        <begin position="4"/>
        <end position="120"/>
    </location>
</feature>
<evidence type="ECO:0000256" key="2">
    <source>
        <dbReference type="PROSITE-ProRule" id="PRU00169"/>
    </source>
</evidence>
<dbReference type="OrthoDB" id="9786548at2"/>
<dbReference type="PANTHER" id="PTHR44591">
    <property type="entry name" value="STRESS RESPONSE REGULATOR PROTEIN 1"/>
    <property type="match status" value="1"/>
</dbReference>
<evidence type="ECO:0000313" key="5">
    <source>
        <dbReference type="Proteomes" id="UP000001399"/>
    </source>
</evidence>
<dbReference type="HOGENOM" id="CLU_000445_69_17_5"/>
<organism evidence="4 5">
    <name type="scientific">Rhodomicrobium vannielii (strain ATCC 17100 / DSM 162 / LMG 4299 / NCIMB 10020 / ATH 3.1.1)</name>
    <dbReference type="NCBI Taxonomy" id="648757"/>
    <lineage>
        <taxon>Bacteria</taxon>
        <taxon>Pseudomonadati</taxon>
        <taxon>Pseudomonadota</taxon>
        <taxon>Alphaproteobacteria</taxon>
        <taxon>Hyphomicrobiales</taxon>
        <taxon>Hyphomicrobiaceae</taxon>
        <taxon>Rhodomicrobium</taxon>
    </lineage>
</organism>
<dbReference type="InterPro" id="IPR001789">
    <property type="entry name" value="Sig_transdc_resp-reg_receiver"/>
</dbReference>
<dbReference type="SUPFAM" id="SSF52172">
    <property type="entry name" value="CheY-like"/>
    <property type="match status" value="1"/>
</dbReference>
<keyword evidence="5" id="KW-1185">Reference proteome</keyword>
<dbReference type="GO" id="GO:0000160">
    <property type="term" value="P:phosphorelay signal transduction system"/>
    <property type="evidence" value="ECO:0007669"/>
    <property type="project" value="InterPro"/>
</dbReference>
<sequence>MSKTILAIDDSPSVLQMISLTLSSAGFRVVEAVDGADGYAKAVANPIDAVITDLNMPRLNGLEFIRKYRNHPSSAGVPVIFLSTESDVTSKNEAKAAGATGWIVKPFKQDQILAILKKVLGA</sequence>
<dbReference type="eggNOG" id="COG0745">
    <property type="taxonomic scope" value="Bacteria"/>
</dbReference>
<dbReference type="EMBL" id="CP002292">
    <property type="protein sequence ID" value="ADP70079.1"/>
    <property type="molecule type" value="Genomic_DNA"/>
</dbReference>
<dbReference type="SMART" id="SM00448">
    <property type="entry name" value="REC"/>
    <property type="match status" value="1"/>
</dbReference>
<evidence type="ECO:0000313" key="4">
    <source>
        <dbReference type="EMBL" id="ADP70079.1"/>
    </source>
</evidence>
<evidence type="ECO:0000256" key="1">
    <source>
        <dbReference type="ARBA" id="ARBA00022553"/>
    </source>
</evidence>
<dbReference type="PANTHER" id="PTHR44591:SF25">
    <property type="entry name" value="CHEMOTAXIS TWO-COMPONENT RESPONSE REGULATOR"/>
    <property type="match status" value="1"/>
</dbReference>
<accession>E3I166</accession>
<dbReference type="AlphaFoldDB" id="E3I166"/>
<dbReference type="KEGG" id="rva:Rvan_0803"/>
<proteinExistence type="predicted"/>
<reference evidence="5" key="1">
    <citation type="journal article" date="2011" name="J. Bacteriol.">
        <title>Genome sequences of eight morphologically diverse alphaproteobacteria.</title>
        <authorList>
            <consortium name="US DOE Joint Genome Institute"/>
            <person name="Brown P.J."/>
            <person name="Kysela D.T."/>
            <person name="Buechlein A."/>
            <person name="Hemmerich C."/>
            <person name="Brun Y.V."/>
        </authorList>
    </citation>
    <scope>NUCLEOTIDE SEQUENCE [LARGE SCALE GENOMIC DNA]</scope>
    <source>
        <strain evidence="5">ATCC 17100 / ATH 3.1.1 / DSM 162 / LMG 4299</strain>
    </source>
</reference>
<feature type="modified residue" description="4-aspartylphosphate" evidence="2">
    <location>
        <position position="53"/>
    </location>
</feature>
<dbReference type="Gene3D" id="3.40.50.2300">
    <property type="match status" value="1"/>
</dbReference>
<gene>
    <name evidence="4" type="ordered locus">Rvan_0803</name>
</gene>
<dbReference type="PROSITE" id="PS50110">
    <property type="entry name" value="RESPONSE_REGULATORY"/>
    <property type="match status" value="1"/>
</dbReference>
<protein>
    <submittedName>
        <fullName evidence="4">Response regulator receiver protein</fullName>
    </submittedName>
</protein>
<dbReference type="Proteomes" id="UP000001399">
    <property type="component" value="Chromosome"/>
</dbReference>
<evidence type="ECO:0000259" key="3">
    <source>
        <dbReference type="PROSITE" id="PS50110"/>
    </source>
</evidence>
<dbReference type="InterPro" id="IPR011006">
    <property type="entry name" value="CheY-like_superfamily"/>
</dbReference>
<dbReference type="Pfam" id="PF00072">
    <property type="entry name" value="Response_reg"/>
    <property type="match status" value="1"/>
</dbReference>
<dbReference type="InterPro" id="IPR050595">
    <property type="entry name" value="Bact_response_regulator"/>
</dbReference>
<keyword evidence="1 2" id="KW-0597">Phosphoprotein</keyword>
<dbReference type="STRING" id="648757.Rvan_0803"/>
<dbReference type="RefSeq" id="WP_013418483.1">
    <property type="nucleotide sequence ID" value="NC_014664.1"/>
</dbReference>
<name>E3I166_RHOVT</name>